<dbReference type="GeneID" id="87940384"/>
<dbReference type="RefSeq" id="XP_062776091.1">
    <property type="nucleotide sequence ID" value="XM_062920040.1"/>
</dbReference>
<protein>
    <submittedName>
        <fullName evidence="1">Uncharacterized protein</fullName>
    </submittedName>
</protein>
<sequence>MAFRPGHVSNLQLPGHEKSLFSWLAPPFWPPPHSLGNGDVPSRDIKERGFVLFCCLFLATRNRQDDASSPTLILHTHGFMPSLRVLAVDRLSLPSKSKDTR</sequence>
<dbReference type="Proteomes" id="UP001322277">
    <property type="component" value="Chromosome 2"/>
</dbReference>
<evidence type="ECO:0000313" key="2">
    <source>
        <dbReference type="Proteomes" id="UP001322277"/>
    </source>
</evidence>
<reference evidence="2" key="1">
    <citation type="journal article" date="2023" name="bioRxiv">
        <title>Complete genome of the Medicago anthracnose fungus, Colletotrichum destructivum, reveals a mini-chromosome-like region within a core chromosome.</title>
        <authorList>
            <person name="Lapalu N."/>
            <person name="Simon A."/>
            <person name="Lu A."/>
            <person name="Plaumann P.-L."/>
            <person name="Amselem J."/>
            <person name="Pigne S."/>
            <person name="Auger A."/>
            <person name="Koch C."/>
            <person name="Dallery J.-F."/>
            <person name="O'Connell R.J."/>
        </authorList>
    </citation>
    <scope>NUCLEOTIDE SEQUENCE [LARGE SCALE GENOMIC DNA]</scope>
    <source>
        <strain evidence="2">CBS 520.97</strain>
    </source>
</reference>
<gene>
    <name evidence="1" type="ORF">CDEST_03881</name>
</gene>
<keyword evidence="2" id="KW-1185">Reference proteome</keyword>
<name>A0AAX4I649_9PEZI</name>
<evidence type="ECO:0000313" key="1">
    <source>
        <dbReference type="EMBL" id="WQF78867.1"/>
    </source>
</evidence>
<dbReference type="KEGG" id="cdet:87940384"/>
<dbReference type="AlphaFoldDB" id="A0AAX4I649"/>
<accession>A0AAX4I649</accession>
<organism evidence="1 2">
    <name type="scientific">Colletotrichum destructivum</name>
    <dbReference type="NCBI Taxonomy" id="34406"/>
    <lineage>
        <taxon>Eukaryota</taxon>
        <taxon>Fungi</taxon>
        <taxon>Dikarya</taxon>
        <taxon>Ascomycota</taxon>
        <taxon>Pezizomycotina</taxon>
        <taxon>Sordariomycetes</taxon>
        <taxon>Hypocreomycetidae</taxon>
        <taxon>Glomerellales</taxon>
        <taxon>Glomerellaceae</taxon>
        <taxon>Colletotrichum</taxon>
        <taxon>Colletotrichum destructivum species complex</taxon>
    </lineage>
</organism>
<proteinExistence type="predicted"/>
<dbReference type="EMBL" id="CP137306">
    <property type="protein sequence ID" value="WQF78867.1"/>
    <property type="molecule type" value="Genomic_DNA"/>
</dbReference>